<feature type="transmembrane region" description="Helical" evidence="1">
    <location>
        <begin position="92"/>
        <end position="113"/>
    </location>
</feature>
<comment type="caution">
    <text evidence="2">The sequence shown here is derived from an EMBL/GenBank/DDBJ whole genome shotgun (WGS) entry which is preliminary data.</text>
</comment>
<proteinExistence type="predicted"/>
<name>A0ABQ9ZVK0_9CRUS</name>
<dbReference type="Proteomes" id="UP001234178">
    <property type="component" value="Unassembled WGS sequence"/>
</dbReference>
<dbReference type="EMBL" id="JAOYFB010000005">
    <property type="protein sequence ID" value="KAK4016933.1"/>
    <property type="molecule type" value="Genomic_DNA"/>
</dbReference>
<reference evidence="2 3" key="1">
    <citation type="journal article" date="2023" name="Nucleic Acids Res.">
        <title>The hologenome of Daphnia magna reveals possible DNA methylation and microbiome-mediated evolution of the host genome.</title>
        <authorList>
            <person name="Chaturvedi A."/>
            <person name="Li X."/>
            <person name="Dhandapani V."/>
            <person name="Marshall H."/>
            <person name="Kissane S."/>
            <person name="Cuenca-Cambronero M."/>
            <person name="Asole G."/>
            <person name="Calvet F."/>
            <person name="Ruiz-Romero M."/>
            <person name="Marangio P."/>
            <person name="Guigo R."/>
            <person name="Rago D."/>
            <person name="Mirbahai L."/>
            <person name="Eastwood N."/>
            <person name="Colbourne J.K."/>
            <person name="Zhou J."/>
            <person name="Mallon E."/>
            <person name="Orsini L."/>
        </authorList>
    </citation>
    <scope>NUCLEOTIDE SEQUENCE [LARGE SCALE GENOMIC DNA]</scope>
    <source>
        <strain evidence="2">LRV0_1</strain>
    </source>
</reference>
<accession>A0ABQ9ZVK0</accession>
<organism evidence="2 3">
    <name type="scientific">Daphnia magna</name>
    <dbReference type="NCBI Taxonomy" id="35525"/>
    <lineage>
        <taxon>Eukaryota</taxon>
        <taxon>Metazoa</taxon>
        <taxon>Ecdysozoa</taxon>
        <taxon>Arthropoda</taxon>
        <taxon>Crustacea</taxon>
        <taxon>Branchiopoda</taxon>
        <taxon>Diplostraca</taxon>
        <taxon>Cladocera</taxon>
        <taxon>Anomopoda</taxon>
        <taxon>Daphniidae</taxon>
        <taxon>Daphnia</taxon>
    </lineage>
</organism>
<keyword evidence="1" id="KW-1133">Transmembrane helix</keyword>
<evidence type="ECO:0000256" key="1">
    <source>
        <dbReference type="SAM" id="Phobius"/>
    </source>
</evidence>
<protein>
    <submittedName>
        <fullName evidence="2">Uncharacterized protein</fullName>
    </submittedName>
</protein>
<sequence length="118" mass="13496">MATDVWYYRESLVPYQPHDTEGWSFDSNQYLAIFMSDADTHDWLSSVVIFDRLKGKICVKHKTILMGQVTAAIINPFTLGCFHIWQDPMFNLLFLFVDLLKIAFTCACASGFFNSNPG</sequence>
<gene>
    <name evidence="2" type="ORF">OUZ56_031893</name>
</gene>
<keyword evidence="1" id="KW-0472">Membrane</keyword>
<keyword evidence="3" id="KW-1185">Reference proteome</keyword>
<feature type="transmembrane region" description="Helical" evidence="1">
    <location>
        <begin position="64"/>
        <end position="86"/>
    </location>
</feature>
<keyword evidence="1" id="KW-0812">Transmembrane</keyword>
<evidence type="ECO:0000313" key="3">
    <source>
        <dbReference type="Proteomes" id="UP001234178"/>
    </source>
</evidence>
<evidence type="ECO:0000313" key="2">
    <source>
        <dbReference type="EMBL" id="KAK4016933.1"/>
    </source>
</evidence>